<dbReference type="InterPro" id="IPR003439">
    <property type="entry name" value="ABC_transporter-like_ATP-bd"/>
</dbReference>
<evidence type="ECO:0000313" key="12">
    <source>
        <dbReference type="EMBL" id="TMP58161.1"/>
    </source>
</evidence>
<dbReference type="RefSeq" id="WP_138594561.1">
    <property type="nucleotide sequence ID" value="NZ_PNCK01000008.1"/>
</dbReference>
<keyword evidence="7 8" id="KW-0472">Membrane</keyword>
<proteinExistence type="predicted"/>
<dbReference type="SUPFAM" id="SSF90123">
    <property type="entry name" value="ABC transporter transmembrane region"/>
    <property type="match status" value="1"/>
</dbReference>
<keyword evidence="2" id="KW-0813">Transport</keyword>
<organism evidence="12 14">
    <name type="scientific">Pseudoalteromonas citrea</name>
    <dbReference type="NCBI Taxonomy" id="43655"/>
    <lineage>
        <taxon>Bacteria</taxon>
        <taxon>Pseudomonadati</taxon>
        <taxon>Pseudomonadota</taxon>
        <taxon>Gammaproteobacteria</taxon>
        <taxon>Alteromonadales</taxon>
        <taxon>Pseudoalteromonadaceae</taxon>
        <taxon>Pseudoalteromonas</taxon>
    </lineage>
</organism>
<feature type="domain" description="ABC transmembrane type-1" evidence="10">
    <location>
        <begin position="21"/>
        <end position="293"/>
    </location>
</feature>
<evidence type="ECO:0000256" key="5">
    <source>
        <dbReference type="ARBA" id="ARBA00022840"/>
    </source>
</evidence>
<sequence length="547" mass="62528">MKVKLISFVFSETGFRRNRIILTMMLAGITNGMVMLIINDVSKDFNEINLRNILLFALCIGAFVFCRKYSEYHAQSGVQQAISNKHLTLIDKLRKSELVHYEKIGKMSIITNITDNSQIIYESTRLMVHSMTASIMLLFSFGYIAYLSLAAFAMCVVILGIGIVIYKHGQKDIIRLYHEFQEKDQLFFESLNHFLDGFKEIKINLKRSDDIYQNEFSRNIDDSLVLKFQSEKKVVSNMVFGQTMFFLLMAGIVFLLPQIDDVESETMMSITAIVLFISGAIGLLIESIPMIIKADMALDNLVHLETKLDESKEPDQHACSELYKDFKELSLDELHYDYVNAQGQAMFGIGPMHFALKRGEITFIVGGNGSGKTTLLKNLTGLYSPKSGHIKVDNKIVEVSNYNDFRSLFSIVLTDFHLFDKLYGLDHLDDNKVNELLKKLQVDHKTRFENGRFTNLDLSTGQRKRIALIVALLEDKPVVVFDEVAADQDPEFRDFYYHDILPELKKANKMVLVVSHDDRYFDVADTLIKLEYGKIVKLEGNGDKQHD</sequence>
<name>A0A5S3XPP5_9GAMM</name>
<feature type="transmembrane region" description="Helical" evidence="8">
    <location>
        <begin position="20"/>
        <end position="38"/>
    </location>
</feature>
<dbReference type="InterPro" id="IPR005898">
    <property type="entry name" value="Cyc_pep_transpt_SyrD/YojI"/>
</dbReference>
<feature type="transmembrane region" description="Helical" evidence="8">
    <location>
        <begin position="267"/>
        <end position="285"/>
    </location>
</feature>
<evidence type="ECO:0000256" key="7">
    <source>
        <dbReference type="ARBA" id="ARBA00023136"/>
    </source>
</evidence>
<accession>A0A5S3XPP5</accession>
<dbReference type="OrthoDB" id="9760776at2"/>
<feature type="transmembrane region" description="Helical" evidence="8">
    <location>
        <begin position="126"/>
        <end position="143"/>
    </location>
</feature>
<keyword evidence="3 8" id="KW-0812">Transmembrane</keyword>
<dbReference type="InterPro" id="IPR027417">
    <property type="entry name" value="P-loop_NTPase"/>
</dbReference>
<dbReference type="GO" id="GO:0005524">
    <property type="term" value="F:ATP binding"/>
    <property type="evidence" value="ECO:0007669"/>
    <property type="project" value="UniProtKB-KW"/>
</dbReference>
<dbReference type="GO" id="GO:0043190">
    <property type="term" value="C:ATP-binding cassette (ABC) transporter complex"/>
    <property type="evidence" value="ECO:0007669"/>
    <property type="project" value="TreeGrafter"/>
</dbReference>
<dbReference type="InterPro" id="IPR003593">
    <property type="entry name" value="AAA+_ATPase"/>
</dbReference>
<evidence type="ECO:0000256" key="8">
    <source>
        <dbReference type="SAM" id="Phobius"/>
    </source>
</evidence>
<keyword evidence="6 8" id="KW-1133">Transmembrane helix</keyword>
<dbReference type="SUPFAM" id="SSF52540">
    <property type="entry name" value="P-loop containing nucleoside triphosphate hydrolases"/>
    <property type="match status" value="1"/>
</dbReference>
<evidence type="ECO:0000313" key="14">
    <source>
        <dbReference type="Proteomes" id="UP000307706"/>
    </source>
</evidence>
<protein>
    <submittedName>
        <fullName evidence="12">Cyclic peptide export ABC transporter</fullName>
    </submittedName>
</protein>
<dbReference type="InterPro" id="IPR050095">
    <property type="entry name" value="ECF_ABC_transporter_ATP-bd"/>
</dbReference>
<dbReference type="PROSITE" id="PS50929">
    <property type="entry name" value="ABC_TM1F"/>
    <property type="match status" value="1"/>
</dbReference>
<reference evidence="12 14" key="1">
    <citation type="submission" date="2017-12" db="EMBL/GenBank/DDBJ databases">
        <authorList>
            <person name="Paulsen S."/>
            <person name="Gram L.K."/>
        </authorList>
    </citation>
    <scope>NUCLEOTIDE SEQUENCE [LARGE SCALE GENOMIC DNA]</scope>
    <source>
        <strain evidence="12 14">S2231</strain>
        <strain evidence="11">S2233</strain>
    </source>
</reference>
<feature type="transmembrane region" description="Helical" evidence="8">
    <location>
        <begin position="50"/>
        <end position="66"/>
    </location>
</feature>
<feature type="transmembrane region" description="Helical" evidence="8">
    <location>
        <begin position="149"/>
        <end position="166"/>
    </location>
</feature>
<dbReference type="SMART" id="SM00382">
    <property type="entry name" value="AAA"/>
    <property type="match status" value="1"/>
</dbReference>
<dbReference type="Gene3D" id="1.20.1560.10">
    <property type="entry name" value="ABC transporter type 1, transmembrane domain"/>
    <property type="match status" value="1"/>
</dbReference>
<dbReference type="GO" id="GO:0140359">
    <property type="term" value="F:ABC-type transporter activity"/>
    <property type="evidence" value="ECO:0007669"/>
    <property type="project" value="InterPro"/>
</dbReference>
<dbReference type="Proteomes" id="UP000307706">
    <property type="component" value="Unassembled WGS sequence"/>
</dbReference>
<dbReference type="Gene3D" id="3.40.50.300">
    <property type="entry name" value="P-loop containing nucleotide triphosphate hydrolases"/>
    <property type="match status" value="1"/>
</dbReference>
<keyword evidence="5" id="KW-0067">ATP-binding</keyword>
<keyword evidence="13" id="KW-1185">Reference proteome</keyword>
<dbReference type="PANTHER" id="PTHR43553:SF11">
    <property type="entry name" value="ABC TRANSPORTER ATP-BINDING_PERMEASE PROTEIN YOJI"/>
    <property type="match status" value="1"/>
</dbReference>
<evidence type="ECO:0000313" key="13">
    <source>
        <dbReference type="Proteomes" id="UP000305730"/>
    </source>
</evidence>
<dbReference type="AlphaFoldDB" id="A0A5S3XPP5"/>
<evidence type="ECO:0000256" key="4">
    <source>
        <dbReference type="ARBA" id="ARBA00022741"/>
    </source>
</evidence>
<evidence type="ECO:0000256" key="2">
    <source>
        <dbReference type="ARBA" id="ARBA00022448"/>
    </source>
</evidence>
<dbReference type="GO" id="GO:0016887">
    <property type="term" value="F:ATP hydrolysis activity"/>
    <property type="evidence" value="ECO:0007669"/>
    <property type="project" value="InterPro"/>
</dbReference>
<feature type="domain" description="ABC transporter" evidence="9">
    <location>
        <begin position="329"/>
        <end position="547"/>
    </location>
</feature>
<comment type="subcellular location">
    <subcellularLocation>
        <location evidence="1">Cell membrane</location>
        <topology evidence="1">Multi-pass membrane protein</topology>
    </subcellularLocation>
</comment>
<dbReference type="EMBL" id="PNCK01000008">
    <property type="protein sequence ID" value="TMP46394.1"/>
    <property type="molecule type" value="Genomic_DNA"/>
</dbReference>
<gene>
    <name evidence="12" type="ORF">CWB96_12385</name>
    <name evidence="11" type="ORF">CWB97_01935</name>
</gene>
<evidence type="ECO:0000256" key="3">
    <source>
        <dbReference type="ARBA" id="ARBA00022692"/>
    </source>
</evidence>
<dbReference type="InterPro" id="IPR036640">
    <property type="entry name" value="ABC1_TM_sf"/>
</dbReference>
<dbReference type="InterPro" id="IPR011527">
    <property type="entry name" value="ABC1_TM_dom"/>
</dbReference>
<dbReference type="PROSITE" id="PS50893">
    <property type="entry name" value="ABC_TRANSPORTER_2"/>
    <property type="match status" value="1"/>
</dbReference>
<keyword evidence="4" id="KW-0547">Nucleotide-binding</keyword>
<evidence type="ECO:0000259" key="10">
    <source>
        <dbReference type="PROSITE" id="PS50929"/>
    </source>
</evidence>
<comment type="caution">
    <text evidence="12">The sequence shown here is derived from an EMBL/GenBank/DDBJ whole genome shotgun (WGS) entry which is preliminary data.</text>
</comment>
<dbReference type="GO" id="GO:1904680">
    <property type="term" value="F:peptide transmembrane transporter activity"/>
    <property type="evidence" value="ECO:0007669"/>
    <property type="project" value="InterPro"/>
</dbReference>
<dbReference type="NCBIfam" id="TIGR01194">
    <property type="entry name" value="cyc_pep_trnsptr"/>
    <property type="match status" value="1"/>
</dbReference>
<evidence type="ECO:0000256" key="1">
    <source>
        <dbReference type="ARBA" id="ARBA00004651"/>
    </source>
</evidence>
<dbReference type="PANTHER" id="PTHR43553">
    <property type="entry name" value="HEAVY METAL TRANSPORTER"/>
    <property type="match status" value="1"/>
</dbReference>
<dbReference type="Pfam" id="PF00005">
    <property type="entry name" value="ABC_tran"/>
    <property type="match status" value="1"/>
</dbReference>
<reference evidence="12" key="3">
    <citation type="submission" date="2019-09" db="EMBL/GenBank/DDBJ databases">
        <title>Co-occurence of chitin degradation, pigmentation and bioactivity in marine Pseudoalteromonas.</title>
        <authorList>
            <person name="Sonnenschein E.C."/>
            <person name="Bech P.K."/>
        </authorList>
    </citation>
    <scope>NUCLEOTIDE SEQUENCE</scope>
    <source>
        <strain evidence="12">S2231</strain>
        <strain evidence="11">S2233</strain>
    </source>
</reference>
<dbReference type="Proteomes" id="UP000305730">
    <property type="component" value="Unassembled WGS sequence"/>
</dbReference>
<feature type="transmembrane region" description="Helical" evidence="8">
    <location>
        <begin position="234"/>
        <end position="255"/>
    </location>
</feature>
<evidence type="ECO:0000256" key="6">
    <source>
        <dbReference type="ARBA" id="ARBA00022989"/>
    </source>
</evidence>
<evidence type="ECO:0000313" key="11">
    <source>
        <dbReference type="EMBL" id="TMP46394.1"/>
    </source>
</evidence>
<dbReference type="GO" id="GO:0015833">
    <property type="term" value="P:peptide transport"/>
    <property type="evidence" value="ECO:0007669"/>
    <property type="project" value="InterPro"/>
</dbReference>
<dbReference type="EMBL" id="PNCL01000058">
    <property type="protein sequence ID" value="TMP58161.1"/>
    <property type="molecule type" value="Genomic_DNA"/>
</dbReference>
<reference evidence="13 14" key="2">
    <citation type="submission" date="2019-06" db="EMBL/GenBank/DDBJ databases">
        <title>Co-occurence of chitin degradation, pigmentation and bioactivity in marine Pseudoalteromonas.</title>
        <authorList>
            <person name="Sonnenschein E.C."/>
            <person name="Bech P.K."/>
        </authorList>
    </citation>
    <scope>NUCLEOTIDE SEQUENCE [LARGE SCALE GENOMIC DNA]</scope>
    <source>
        <strain evidence="14">S2231</strain>
        <strain evidence="13">S2233</strain>
    </source>
</reference>
<evidence type="ECO:0000259" key="9">
    <source>
        <dbReference type="PROSITE" id="PS50893"/>
    </source>
</evidence>